<dbReference type="InterPro" id="IPR001279">
    <property type="entry name" value="Metallo-B-lactamas"/>
</dbReference>
<dbReference type="InterPro" id="IPR004477">
    <property type="entry name" value="ComEC_N"/>
</dbReference>
<feature type="transmembrane region" description="Helical" evidence="6">
    <location>
        <begin position="265"/>
        <end position="282"/>
    </location>
</feature>
<dbReference type="AlphaFoldDB" id="A0A9D1KPY5"/>
<comment type="caution">
    <text evidence="10">The sequence shown here is derived from an EMBL/GenBank/DDBJ whole genome shotgun (WGS) entry which is preliminary data.</text>
</comment>
<feature type="transmembrane region" description="Helical" evidence="6">
    <location>
        <begin position="480"/>
        <end position="499"/>
    </location>
</feature>
<sequence>MTFIVSLAGLIIGFFAWEHTGSFFAVCALFALVSFCAVMKLVFKKRINLTLLFAAVSFCIGVISYGAAVAGGELDGYIDRYCTVTGRIAELPERSGDNFRYVIDARSVKYGDNTEEIKENIIITAPAEFEFNDTVTAEGFIKAMNPAMNEFGFDAQRYYKSLGISYKLYSETVSEAPEPIRSYLPSTFALSVKNEILKLVYDISEGDNAAVFAAVLTGERGGISDELEDELLKSGGYRFLYYAFLFIFVISLLLELLSEKLPRKARTYIFIAAVLLVGVFNSDKPVFVKSCLYAAAAVFIRSRTGFVYRPDILCSVIGAMLISNPLLIYNSGFVMSVTSGAMLLIFGDAVKERLKFIKNGYIRSTAAVSLICSVGLMPLAAYYFNIFSPYSMLTVFLYMAANIIIWICFFPAAFMIKLFGAAPVLSQLLSLALSSYTLLPKLILKLPFSYVYLPSPNILIVLIFAAAALTVYLKLRGKKYRYSLICASALAAVFAITQIPRINTAEITFVNVGQGDGAVVSVPYKNTILIDGGGGASYSDYDPGHEIFVPYLIKHGHTNIDAAFVSHFHQDHVQGIIAAVQELDIHALFVPDSLDGSQYRIELEEAAEKAGTDIYYITEDTRVKFDGGLIADITVPDERTRMSDDENDTSLLINVTFGETGCLFTGDMTDFAEKSLLLKRKVPQAEILKVAHHGSSSSTSAGFVSAVDPDISVISLGADNSYGFPNERVLENLSGTDVYRTDINGDITVIADKEKIKKVKTFR</sequence>
<evidence type="ECO:0000256" key="4">
    <source>
        <dbReference type="ARBA" id="ARBA00022989"/>
    </source>
</evidence>
<evidence type="ECO:0000256" key="6">
    <source>
        <dbReference type="SAM" id="Phobius"/>
    </source>
</evidence>
<dbReference type="Pfam" id="PF03772">
    <property type="entry name" value="Competence"/>
    <property type="match status" value="1"/>
</dbReference>
<feature type="domain" description="ComEC/Rec2-related protein" evidence="8">
    <location>
        <begin position="216"/>
        <end position="475"/>
    </location>
</feature>
<dbReference type="GO" id="GO:0005886">
    <property type="term" value="C:plasma membrane"/>
    <property type="evidence" value="ECO:0007669"/>
    <property type="project" value="UniProtKB-SubCell"/>
</dbReference>
<keyword evidence="3 6" id="KW-0812">Transmembrane</keyword>
<gene>
    <name evidence="10" type="ORF">IAA60_04515</name>
</gene>
<keyword evidence="5 6" id="KW-0472">Membrane</keyword>
<dbReference type="InterPro" id="IPR036866">
    <property type="entry name" value="RibonucZ/Hydroxyglut_hydro"/>
</dbReference>
<dbReference type="PANTHER" id="PTHR30619:SF7">
    <property type="entry name" value="BETA-LACTAMASE DOMAIN PROTEIN"/>
    <property type="match status" value="1"/>
</dbReference>
<evidence type="ECO:0000259" key="8">
    <source>
        <dbReference type="Pfam" id="PF03772"/>
    </source>
</evidence>
<feature type="transmembrane region" description="Helical" evidence="6">
    <location>
        <begin position="239"/>
        <end position="258"/>
    </location>
</feature>
<evidence type="ECO:0000256" key="1">
    <source>
        <dbReference type="ARBA" id="ARBA00004651"/>
    </source>
</evidence>
<reference evidence="10" key="1">
    <citation type="submission" date="2020-10" db="EMBL/GenBank/DDBJ databases">
        <authorList>
            <person name="Gilroy R."/>
        </authorList>
    </citation>
    <scope>NUCLEOTIDE SEQUENCE</scope>
    <source>
        <strain evidence="10">CHK181-108</strain>
    </source>
</reference>
<feature type="transmembrane region" description="Helical" evidence="6">
    <location>
        <begin position="366"/>
        <end position="384"/>
    </location>
</feature>
<reference evidence="10" key="2">
    <citation type="journal article" date="2021" name="PeerJ">
        <title>Extensive microbial diversity within the chicken gut microbiome revealed by metagenomics and culture.</title>
        <authorList>
            <person name="Gilroy R."/>
            <person name="Ravi A."/>
            <person name="Getino M."/>
            <person name="Pursley I."/>
            <person name="Horton D.L."/>
            <person name="Alikhan N.F."/>
            <person name="Baker D."/>
            <person name="Gharbi K."/>
            <person name="Hall N."/>
            <person name="Watson M."/>
            <person name="Adriaenssens E.M."/>
            <person name="Foster-Nyarko E."/>
            <person name="Jarju S."/>
            <person name="Secka A."/>
            <person name="Antonio M."/>
            <person name="Oren A."/>
            <person name="Chaudhuri R.R."/>
            <person name="La Ragione R."/>
            <person name="Hildebrand F."/>
            <person name="Pallen M.J."/>
        </authorList>
    </citation>
    <scope>NUCLEOTIDE SEQUENCE</scope>
    <source>
        <strain evidence="10">CHK181-108</strain>
    </source>
</reference>
<name>A0A9D1KPY5_9FIRM</name>
<feature type="transmembrane region" description="Helical" evidence="6">
    <location>
        <begin position="390"/>
        <end position="411"/>
    </location>
</feature>
<dbReference type="Gene3D" id="3.60.15.10">
    <property type="entry name" value="Ribonuclease Z/Hydroxyacylglutathione hydrolase-like"/>
    <property type="match status" value="1"/>
</dbReference>
<evidence type="ECO:0000259" key="9">
    <source>
        <dbReference type="Pfam" id="PF13567"/>
    </source>
</evidence>
<feature type="domain" description="DUF4131" evidence="9">
    <location>
        <begin position="23"/>
        <end position="173"/>
    </location>
</feature>
<proteinExistence type="predicted"/>
<dbReference type="PANTHER" id="PTHR30619">
    <property type="entry name" value="DNA INTERNALIZATION/COMPETENCE PROTEIN COMEC/REC2"/>
    <property type="match status" value="1"/>
</dbReference>
<dbReference type="InterPro" id="IPR052159">
    <property type="entry name" value="Competence_DNA_uptake"/>
</dbReference>
<evidence type="ECO:0000259" key="7">
    <source>
        <dbReference type="Pfam" id="PF00753"/>
    </source>
</evidence>
<comment type="subcellular location">
    <subcellularLocation>
        <location evidence="1">Cell membrane</location>
        <topology evidence="1">Multi-pass membrane protein</topology>
    </subcellularLocation>
</comment>
<organism evidence="10 11">
    <name type="scientific">Candidatus Ornithomonoglobus intestinigallinarum</name>
    <dbReference type="NCBI Taxonomy" id="2840894"/>
    <lineage>
        <taxon>Bacteria</taxon>
        <taxon>Bacillati</taxon>
        <taxon>Bacillota</taxon>
        <taxon>Clostridia</taxon>
        <taxon>Candidatus Ornithomonoglobus</taxon>
    </lineage>
</organism>
<feature type="domain" description="Metallo-beta-lactamase" evidence="7">
    <location>
        <begin position="525"/>
        <end position="717"/>
    </location>
</feature>
<dbReference type="Proteomes" id="UP000824165">
    <property type="component" value="Unassembled WGS sequence"/>
</dbReference>
<protein>
    <submittedName>
        <fullName evidence="10">ComEC/Rec2 family competence protein</fullName>
    </submittedName>
</protein>
<accession>A0A9D1KPY5</accession>
<feature type="transmembrane region" description="Helical" evidence="6">
    <location>
        <begin position="326"/>
        <end position="346"/>
    </location>
</feature>
<feature type="transmembrane region" description="Helical" evidence="6">
    <location>
        <begin position="50"/>
        <end position="70"/>
    </location>
</feature>
<evidence type="ECO:0000256" key="3">
    <source>
        <dbReference type="ARBA" id="ARBA00022692"/>
    </source>
</evidence>
<evidence type="ECO:0000313" key="11">
    <source>
        <dbReference type="Proteomes" id="UP000824165"/>
    </source>
</evidence>
<evidence type="ECO:0000313" key="10">
    <source>
        <dbReference type="EMBL" id="HIT85155.1"/>
    </source>
</evidence>
<dbReference type="InterPro" id="IPR025405">
    <property type="entry name" value="DUF4131"/>
</dbReference>
<keyword evidence="2" id="KW-1003">Cell membrane</keyword>
<dbReference type="SUPFAM" id="SSF56281">
    <property type="entry name" value="Metallo-hydrolase/oxidoreductase"/>
    <property type="match status" value="1"/>
</dbReference>
<evidence type="ECO:0000256" key="5">
    <source>
        <dbReference type="ARBA" id="ARBA00023136"/>
    </source>
</evidence>
<dbReference type="InterPro" id="IPR035681">
    <property type="entry name" value="ComA-like_MBL"/>
</dbReference>
<keyword evidence="4 6" id="KW-1133">Transmembrane helix</keyword>
<feature type="transmembrane region" description="Helical" evidence="6">
    <location>
        <begin position="23"/>
        <end position="43"/>
    </location>
</feature>
<feature type="transmembrane region" description="Helical" evidence="6">
    <location>
        <begin position="418"/>
        <end position="439"/>
    </location>
</feature>
<evidence type="ECO:0000256" key="2">
    <source>
        <dbReference type="ARBA" id="ARBA00022475"/>
    </source>
</evidence>
<dbReference type="Pfam" id="PF13567">
    <property type="entry name" value="DUF4131"/>
    <property type="match status" value="1"/>
</dbReference>
<feature type="transmembrane region" description="Helical" evidence="6">
    <location>
        <begin position="451"/>
        <end position="473"/>
    </location>
</feature>
<dbReference type="Pfam" id="PF00753">
    <property type="entry name" value="Lactamase_B"/>
    <property type="match status" value="1"/>
</dbReference>
<dbReference type="CDD" id="cd07731">
    <property type="entry name" value="ComA-like_MBL-fold"/>
    <property type="match status" value="1"/>
</dbReference>
<dbReference type="EMBL" id="DVLU01000040">
    <property type="protein sequence ID" value="HIT85155.1"/>
    <property type="molecule type" value="Genomic_DNA"/>
</dbReference>